<organism evidence="5">
    <name type="scientific">bioreactor metagenome</name>
    <dbReference type="NCBI Taxonomy" id="1076179"/>
    <lineage>
        <taxon>unclassified sequences</taxon>
        <taxon>metagenomes</taxon>
        <taxon>ecological metagenomes</taxon>
    </lineage>
</organism>
<gene>
    <name evidence="5" type="ORF">SDC9_190054</name>
</gene>
<dbReference type="GO" id="GO:0008170">
    <property type="term" value="F:N-methyltransferase activity"/>
    <property type="evidence" value="ECO:0007669"/>
    <property type="project" value="InterPro"/>
</dbReference>
<evidence type="ECO:0000256" key="2">
    <source>
        <dbReference type="ARBA" id="ARBA00022679"/>
    </source>
</evidence>
<keyword evidence="2" id="KW-0808">Transferase</keyword>
<evidence type="ECO:0000259" key="4">
    <source>
        <dbReference type="Pfam" id="PF01555"/>
    </source>
</evidence>
<dbReference type="PRINTS" id="PR00506">
    <property type="entry name" value="D21N6MTFRASE"/>
</dbReference>
<evidence type="ECO:0000313" key="5">
    <source>
        <dbReference type="EMBL" id="MPN42497.1"/>
    </source>
</evidence>
<dbReference type="AlphaFoldDB" id="A0A645HU44"/>
<protein>
    <recommendedName>
        <fullName evidence="4">DNA methylase N-4/N-6 domain-containing protein</fullName>
    </recommendedName>
</protein>
<dbReference type="InterPro" id="IPR002295">
    <property type="entry name" value="N4/N6-MTase_EcoPI_Mod-like"/>
</dbReference>
<dbReference type="Gene3D" id="3.40.50.150">
    <property type="entry name" value="Vaccinia Virus protein VP39"/>
    <property type="match status" value="1"/>
</dbReference>
<proteinExistence type="predicted"/>
<accession>A0A645HU44</accession>
<dbReference type="EMBL" id="VSSQ01100275">
    <property type="protein sequence ID" value="MPN42497.1"/>
    <property type="molecule type" value="Genomic_DNA"/>
</dbReference>
<name>A0A645HU44_9ZZZZ</name>
<dbReference type="SUPFAM" id="SSF53335">
    <property type="entry name" value="S-adenosyl-L-methionine-dependent methyltransferases"/>
    <property type="match status" value="1"/>
</dbReference>
<evidence type="ECO:0000256" key="1">
    <source>
        <dbReference type="ARBA" id="ARBA00022603"/>
    </source>
</evidence>
<dbReference type="InterPro" id="IPR029063">
    <property type="entry name" value="SAM-dependent_MTases_sf"/>
</dbReference>
<dbReference type="GO" id="GO:0032259">
    <property type="term" value="P:methylation"/>
    <property type="evidence" value="ECO:0007669"/>
    <property type="project" value="UniProtKB-KW"/>
</dbReference>
<keyword evidence="3" id="KW-0949">S-adenosyl-L-methionine</keyword>
<sequence length="108" mass="11704">MEAILKKLYSQALPSSRTGLFYNTFAYPTKISPESIAMYIATHTDPGDTVLDVFGGSGSTGLAALMCEHPTKPMLELAQKMDLQPVWGARNAVLYELGSYGAFVLLVN</sequence>
<dbReference type="InterPro" id="IPR002941">
    <property type="entry name" value="DNA_methylase_N4/N6"/>
</dbReference>
<reference evidence="5" key="1">
    <citation type="submission" date="2019-08" db="EMBL/GenBank/DDBJ databases">
        <authorList>
            <person name="Kucharzyk K."/>
            <person name="Murdoch R.W."/>
            <person name="Higgins S."/>
            <person name="Loffler F."/>
        </authorList>
    </citation>
    <scope>NUCLEOTIDE SEQUENCE</scope>
</reference>
<feature type="domain" description="DNA methylase N-4/N-6" evidence="4">
    <location>
        <begin position="21"/>
        <end position="65"/>
    </location>
</feature>
<keyword evidence="1" id="KW-0489">Methyltransferase</keyword>
<evidence type="ECO:0000256" key="3">
    <source>
        <dbReference type="ARBA" id="ARBA00022691"/>
    </source>
</evidence>
<comment type="caution">
    <text evidence="5">The sequence shown here is derived from an EMBL/GenBank/DDBJ whole genome shotgun (WGS) entry which is preliminary data.</text>
</comment>
<dbReference type="GO" id="GO:0003677">
    <property type="term" value="F:DNA binding"/>
    <property type="evidence" value="ECO:0007669"/>
    <property type="project" value="InterPro"/>
</dbReference>
<dbReference type="Pfam" id="PF01555">
    <property type="entry name" value="N6_N4_Mtase"/>
    <property type="match status" value="1"/>
</dbReference>